<dbReference type="PRINTS" id="PR00419">
    <property type="entry name" value="ADXRDTASE"/>
</dbReference>
<evidence type="ECO:0000256" key="7">
    <source>
        <dbReference type="ARBA" id="ARBA00023002"/>
    </source>
</evidence>
<evidence type="ECO:0000256" key="1">
    <source>
        <dbReference type="ARBA" id="ARBA00001974"/>
    </source>
</evidence>
<evidence type="ECO:0000256" key="2">
    <source>
        <dbReference type="ARBA" id="ARBA00013223"/>
    </source>
</evidence>
<dbReference type="Gene3D" id="3.50.50.60">
    <property type="entry name" value="FAD/NAD(P)-binding domain"/>
    <property type="match status" value="1"/>
</dbReference>
<comment type="catalytic activity">
    <reaction evidence="10">
        <text>2 reduced [2Fe-2S]-[ferredoxin] + NADP(+) + H(+) = 2 oxidized [2Fe-2S]-[ferredoxin] + NADPH</text>
        <dbReference type="Rhea" id="RHEA:20125"/>
        <dbReference type="Rhea" id="RHEA-COMP:10000"/>
        <dbReference type="Rhea" id="RHEA-COMP:10001"/>
        <dbReference type="ChEBI" id="CHEBI:15378"/>
        <dbReference type="ChEBI" id="CHEBI:33737"/>
        <dbReference type="ChEBI" id="CHEBI:33738"/>
        <dbReference type="ChEBI" id="CHEBI:57783"/>
        <dbReference type="ChEBI" id="CHEBI:58349"/>
        <dbReference type="EC" id="1.18.1.2"/>
    </reaction>
</comment>
<keyword evidence="6" id="KW-0521">NADP</keyword>
<evidence type="ECO:0000256" key="8">
    <source>
        <dbReference type="ARBA" id="ARBA00023004"/>
    </source>
</evidence>
<evidence type="ECO:0000256" key="3">
    <source>
        <dbReference type="ARBA" id="ARBA00022630"/>
    </source>
</evidence>
<dbReference type="InterPro" id="IPR017896">
    <property type="entry name" value="4Fe4S_Fe-S-bd"/>
</dbReference>
<dbReference type="RefSeq" id="WP_149432983.1">
    <property type="nucleotide sequence ID" value="NZ_VLNY01000021.1"/>
</dbReference>
<organism evidence="12 13">
    <name type="scientific">Antrihabitans cavernicola</name>
    <dbReference type="NCBI Taxonomy" id="2495913"/>
    <lineage>
        <taxon>Bacteria</taxon>
        <taxon>Bacillati</taxon>
        <taxon>Actinomycetota</taxon>
        <taxon>Actinomycetes</taxon>
        <taxon>Mycobacteriales</taxon>
        <taxon>Nocardiaceae</taxon>
        <taxon>Antrihabitans</taxon>
    </lineage>
</organism>
<dbReference type="PANTHER" id="PTHR48467:SF1">
    <property type="entry name" value="GLUTAMATE SYNTHASE 1 [NADH], CHLOROPLASTIC-LIKE"/>
    <property type="match status" value="1"/>
</dbReference>
<feature type="domain" description="4Fe-4S ferredoxin-type" evidence="11">
    <location>
        <begin position="37"/>
        <end position="66"/>
    </location>
</feature>
<evidence type="ECO:0000313" key="13">
    <source>
        <dbReference type="Proteomes" id="UP000322244"/>
    </source>
</evidence>
<name>A0A5A7S208_9NOCA</name>
<evidence type="ECO:0000259" key="11">
    <source>
        <dbReference type="PROSITE" id="PS51379"/>
    </source>
</evidence>
<keyword evidence="8" id="KW-0408">Iron</keyword>
<evidence type="ECO:0000256" key="9">
    <source>
        <dbReference type="ARBA" id="ARBA00023014"/>
    </source>
</evidence>
<dbReference type="InterPro" id="IPR017900">
    <property type="entry name" value="4Fe4S_Fe_S_CS"/>
</dbReference>
<evidence type="ECO:0000256" key="4">
    <source>
        <dbReference type="ARBA" id="ARBA00022723"/>
    </source>
</evidence>
<dbReference type="GO" id="GO:0004324">
    <property type="term" value="F:ferredoxin-NADP+ reductase activity"/>
    <property type="evidence" value="ECO:0007669"/>
    <property type="project" value="UniProtKB-EC"/>
</dbReference>
<keyword evidence="3" id="KW-0285">Flavoprotein</keyword>
<reference evidence="12 13" key="1">
    <citation type="submission" date="2019-07" db="EMBL/GenBank/DDBJ databases">
        <title>Rhodococcus cavernicolus sp. nov., isolated from a cave.</title>
        <authorList>
            <person name="Lee S.D."/>
        </authorList>
    </citation>
    <scope>NUCLEOTIDE SEQUENCE [LARGE SCALE GENOMIC DNA]</scope>
    <source>
        <strain evidence="12 13">C1-24</strain>
    </source>
</reference>
<comment type="cofactor">
    <cofactor evidence="1">
        <name>FAD</name>
        <dbReference type="ChEBI" id="CHEBI:57692"/>
    </cofactor>
</comment>
<keyword evidence="4" id="KW-0479">Metal-binding</keyword>
<sequence>MPHVVTQSCCSDASCVYACPVNCIHPTPDEPDFLTAEMLHIDPASCVDCGACVSACPVDAIVPQSKLTDSQQRYLGINADFYREPRQRPLLAPVTPPPAARQDVAALRVAIVGSGPAAMYAADELLTQPDVQVNVFDRLPTPHGLVRAGVAPDHQHTKQVSELFETIADQPGFEYYLNVEVGTDLTHQDLLEHHHAVIYAVGASSDRRLNISGVDLPGCASATDFVAWYNGHPDHAHHPFDLSHPRAVIIGNGNVALDVARILTADPDQLAATDIAAPALEALRNSRIEEVVIVGRRGVAQSAFTVPEFAGLLAVPNLRVRLDPAHFELDEVTARRERDGSLDHSVVQKLRMLRELSTRDSATPGRKQITLRYLSAPKRIVGEDHVAGVELVATSLVLGDDGVLRAKPTGHAETLDAGLVLTSIGYRGIPVTGLPFDEAGGVVPNSDGRVLDRVDGDRVPGTYVAGWIKRGPTGYIGTNKSCAQETVNALVDDFNCGLLTAPTTKASALKRFVSRRQPAVVDRAGWQAIDRVELQRGAVQHRVRDKIVDRAEMVTLAAARPHRLLRLSPLHRVRK</sequence>
<dbReference type="GO" id="GO:0051536">
    <property type="term" value="F:iron-sulfur cluster binding"/>
    <property type="evidence" value="ECO:0007669"/>
    <property type="project" value="UniProtKB-KW"/>
</dbReference>
<comment type="caution">
    <text evidence="12">The sequence shown here is derived from an EMBL/GenBank/DDBJ whole genome shotgun (WGS) entry which is preliminary data.</text>
</comment>
<keyword evidence="5" id="KW-0274">FAD</keyword>
<dbReference type="EMBL" id="VLNY01000021">
    <property type="protein sequence ID" value="KAA0017687.1"/>
    <property type="molecule type" value="Genomic_DNA"/>
</dbReference>
<dbReference type="Gene3D" id="3.30.70.20">
    <property type="match status" value="1"/>
</dbReference>
<dbReference type="EC" id="1.18.1.2" evidence="2"/>
<dbReference type="InterPro" id="IPR036188">
    <property type="entry name" value="FAD/NAD-bd_sf"/>
</dbReference>
<dbReference type="PANTHER" id="PTHR48467">
    <property type="entry name" value="GLUTAMATE SYNTHASE 1 [NADH], CHLOROPLASTIC-LIKE"/>
    <property type="match status" value="1"/>
</dbReference>
<dbReference type="GO" id="GO:0046872">
    <property type="term" value="F:metal ion binding"/>
    <property type="evidence" value="ECO:0007669"/>
    <property type="project" value="UniProtKB-KW"/>
</dbReference>
<keyword evidence="7" id="KW-0560">Oxidoreductase</keyword>
<dbReference type="Pfam" id="PF07992">
    <property type="entry name" value="Pyr_redox_2"/>
    <property type="match status" value="1"/>
</dbReference>
<keyword evidence="13" id="KW-1185">Reference proteome</keyword>
<evidence type="ECO:0000256" key="10">
    <source>
        <dbReference type="ARBA" id="ARBA00047776"/>
    </source>
</evidence>
<dbReference type="Proteomes" id="UP000322244">
    <property type="component" value="Unassembled WGS sequence"/>
</dbReference>
<feature type="domain" description="4Fe-4S ferredoxin-type" evidence="11">
    <location>
        <begin position="1"/>
        <end position="29"/>
    </location>
</feature>
<dbReference type="Gene3D" id="3.40.50.720">
    <property type="entry name" value="NAD(P)-binding Rossmann-like Domain"/>
    <property type="match status" value="1"/>
</dbReference>
<dbReference type="PROSITE" id="PS51379">
    <property type="entry name" value="4FE4S_FER_2"/>
    <property type="match status" value="2"/>
</dbReference>
<gene>
    <name evidence="12" type="ORF">FOY51_24950</name>
</gene>
<keyword evidence="9" id="KW-0411">Iron-sulfur</keyword>
<dbReference type="InterPro" id="IPR055275">
    <property type="entry name" value="Ferredox_Rdtase"/>
</dbReference>
<dbReference type="AlphaFoldDB" id="A0A5A7S208"/>
<protein>
    <recommendedName>
        <fullName evidence="2">ferredoxin--NADP(+) reductase</fullName>
        <ecNumber evidence="2">1.18.1.2</ecNumber>
    </recommendedName>
</protein>
<dbReference type="Pfam" id="PF00037">
    <property type="entry name" value="Fer4"/>
    <property type="match status" value="1"/>
</dbReference>
<dbReference type="InterPro" id="IPR023753">
    <property type="entry name" value="FAD/NAD-binding_dom"/>
</dbReference>
<evidence type="ECO:0000313" key="12">
    <source>
        <dbReference type="EMBL" id="KAA0017687.1"/>
    </source>
</evidence>
<dbReference type="SUPFAM" id="SSF51971">
    <property type="entry name" value="Nucleotide-binding domain"/>
    <property type="match status" value="1"/>
</dbReference>
<dbReference type="SUPFAM" id="SSF54862">
    <property type="entry name" value="4Fe-4S ferredoxins"/>
    <property type="match status" value="1"/>
</dbReference>
<evidence type="ECO:0000256" key="6">
    <source>
        <dbReference type="ARBA" id="ARBA00022857"/>
    </source>
</evidence>
<dbReference type="OrthoDB" id="289202at2"/>
<evidence type="ECO:0000256" key="5">
    <source>
        <dbReference type="ARBA" id="ARBA00022827"/>
    </source>
</evidence>
<accession>A0A5A7S208</accession>
<proteinExistence type="predicted"/>
<dbReference type="PROSITE" id="PS00198">
    <property type="entry name" value="4FE4S_FER_1"/>
    <property type="match status" value="1"/>
</dbReference>